<proteinExistence type="predicted"/>
<evidence type="ECO:0000313" key="6">
    <source>
        <dbReference type="Proteomes" id="UP000198707"/>
    </source>
</evidence>
<dbReference type="InterPro" id="IPR036390">
    <property type="entry name" value="WH_DNA-bd_sf"/>
</dbReference>
<gene>
    <name evidence="5" type="ORF">SAMN05443287_10823</name>
</gene>
<organism evidence="5 6">
    <name type="scientific">Micromonospora phaseoli</name>
    <dbReference type="NCBI Taxonomy" id="1144548"/>
    <lineage>
        <taxon>Bacteria</taxon>
        <taxon>Bacillati</taxon>
        <taxon>Actinomycetota</taxon>
        <taxon>Actinomycetes</taxon>
        <taxon>Micromonosporales</taxon>
        <taxon>Micromonosporaceae</taxon>
        <taxon>Micromonospora</taxon>
    </lineage>
</organism>
<dbReference type="InterPro" id="IPR051081">
    <property type="entry name" value="HTH_MetalResp_TranReg"/>
</dbReference>
<keyword evidence="2" id="KW-0238">DNA-binding</keyword>
<evidence type="ECO:0000313" key="5">
    <source>
        <dbReference type="EMBL" id="SEJ80959.1"/>
    </source>
</evidence>
<dbReference type="GO" id="GO:0003700">
    <property type="term" value="F:DNA-binding transcription factor activity"/>
    <property type="evidence" value="ECO:0007669"/>
    <property type="project" value="InterPro"/>
</dbReference>
<keyword evidence="3" id="KW-0804">Transcription</keyword>
<reference evidence="6" key="1">
    <citation type="submission" date="2016-10" db="EMBL/GenBank/DDBJ databases">
        <authorList>
            <person name="Varghese N."/>
            <person name="Submissions S."/>
        </authorList>
    </citation>
    <scope>NUCLEOTIDE SEQUENCE [LARGE SCALE GENOMIC DNA]</scope>
    <source>
        <strain evidence="6">CGMCC 4.7038</strain>
    </source>
</reference>
<dbReference type="InterPro" id="IPR011991">
    <property type="entry name" value="ArsR-like_HTH"/>
</dbReference>
<dbReference type="PANTHER" id="PTHR33154:SF33">
    <property type="entry name" value="TRANSCRIPTIONAL REPRESSOR SDPR"/>
    <property type="match status" value="1"/>
</dbReference>
<name>A0A1H7BTR4_9ACTN</name>
<evidence type="ECO:0000259" key="4">
    <source>
        <dbReference type="PROSITE" id="PS50987"/>
    </source>
</evidence>
<dbReference type="InterPro" id="IPR036388">
    <property type="entry name" value="WH-like_DNA-bd_sf"/>
</dbReference>
<dbReference type="SUPFAM" id="SSF46785">
    <property type="entry name" value="Winged helix' DNA-binding domain"/>
    <property type="match status" value="1"/>
</dbReference>
<dbReference type="EMBL" id="FNYV01000008">
    <property type="protein sequence ID" value="SEJ80959.1"/>
    <property type="molecule type" value="Genomic_DNA"/>
</dbReference>
<dbReference type="GO" id="GO:0003677">
    <property type="term" value="F:DNA binding"/>
    <property type="evidence" value="ECO:0007669"/>
    <property type="project" value="UniProtKB-KW"/>
</dbReference>
<accession>A0A1H7BTR4</accession>
<dbReference type="Proteomes" id="UP000198707">
    <property type="component" value="Unassembled WGS sequence"/>
</dbReference>
<dbReference type="InterPro" id="IPR001845">
    <property type="entry name" value="HTH_ArsR_DNA-bd_dom"/>
</dbReference>
<dbReference type="Gene3D" id="1.10.10.10">
    <property type="entry name" value="Winged helix-like DNA-binding domain superfamily/Winged helix DNA-binding domain"/>
    <property type="match status" value="1"/>
</dbReference>
<dbReference type="PROSITE" id="PS50987">
    <property type="entry name" value="HTH_ARSR_2"/>
    <property type="match status" value="1"/>
</dbReference>
<dbReference type="CDD" id="cd00090">
    <property type="entry name" value="HTH_ARSR"/>
    <property type="match status" value="1"/>
</dbReference>
<keyword evidence="6" id="KW-1185">Reference proteome</keyword>
<evidence type="ECO:0000256" key="3">
    <source>
        <dbReference type="ARBA" id="ARBA00023163"/>
    </source>
</evidence>
<dbReference type="AlphaFoldDB" id="A0A1H7BTR4"/>
<dbReference type="PANTHER" id="PTHR33154">
    <property type="entry name" value="TRANSCRIPTIONAL REGULATOR, ARSR FAMILY"/>
    <property type="match status" value="1"/>
</dbReference>
<keyword evidence="1" id="KW-0805">Transcription regulation</keyword>
<feature type="domain" description="HTH arsR-type" evidence="4">
    <location>
        <begin position="1"/>
        <end position="47"/>
    </location>
</feature>
<protein>
    <recommendedName>
        <fullName evidence="4">HTH arsR-type domain-containing protein</fullName>
    </recommendedName>
</protein>
<evidence type="ECO:0000256" key="1">
    <source>
        <dbReference type="ARBA" id="ARBA00023015"/>
    </source>
</evidence>
<evidence type="ECO:0000256" key="2">
    <source>
        <dbReference type="ARBA" id="ARBA00023125"/>
    </source>
</evidence>
<dbReference type="STRING" id="1144548.SAMN05443287_10823"/>
<sequence length="62" mass="7040">MSQHLKVLKDAGLVTDRTAGTRRVYRLNPAGVAALRDQLDAFWNRALDGYQDVIEQQNEEQP</sequence>